<feature type="region of interest" description="Disordered" evidence="2">
    <location>
        <begin position="1123"/>
        <end position="1144"/>
    </location>
</feature>
<dbReference type="InterPro" id="IPR013783">
    <property type="entry name" value="Ig-like_fold"/>
</dbReference>
<dbReference type="SUPFAM" id="SSF56988">
    <property type="entry name" value="Anthrax protective antigen"/>
    <property type="match status" value="1"/>
</dbReference>
<dbReference type="Gene3D" id="2.60.40.10">
    <property type="entry name" value="Immunoglobulins"/>
    <property type="match status" value="2"/>
</dbReference>
<feature type="domain" description="PA14" evidence="3">
    <location>
        <begin position="310"/>
        <end position="465"/>
    </location>
</feature>
<dbReference type="InterPro" id="IPR002909">
    <property type="entry name" value="IPT_dom"/>
</dbReference>
<proteinExistence type="predicted"/>
<reference evidence="4" key="1">
    <citation type="submission" date="2021-03" db="EMBL/GenBank/DDBJ databases">
        <authorList>
            <person name="Bekaert M."/>
        </authorList>
    </citation>
    <scope>NUCLEOTIDE SEQUENCE</scope>
</reference>
<evidence type="ECO:0000313" key="4">
    <source>
        <dbReference type="EMBL" id="CAG2203197.1"/>
    </source>
</evidence>
<feature type="compositionally biased region" description="Low complexity" evidence="2">
    <location>
        <begin position="1400"/>
        <end position="1417"/>
    </location>
</feature>
<keyword evidence="5" id="KW-1185">Reference proteome</keyword>
<dbReference type="OrthoDB" id="6147181at2759"/>
<feature type="compositionally biased region" description="Polar residues" evidence="2">
    <location>
        <begin position="1426"/>
        <end position="1442"/>
    </location>
</feature>
<feature type="compositionally biased region" description="Polar residues" evidence="2">
    <location>
        <begin position="1390"/>
        <end position="1399"/>
    </location>
</feature>
<dbReference type="PROSITE" id="PS51820">
    <property type="entry name" value="PA14"/>
    <property type="match status" value="1"/>
</dbReference>
<comment type="caution">
    <text evidence="4">The sequence shown here is derived from an EMBL/GenBank/DDBJ whole genome shotgun (WGS) entry which is preliminary data.</text>
</comment>
<dbReference type="Gene3D" id="2.60.120.1560">
    <property type="match status" value="1"/>
</dbReference>
<dbReference type="PANTHER" id="PTHR46769">
    <property type="entry name" value="POLYCYSTIC KIDNEY AND HEPATIC DISEASE 1 (AUTOSOMAL RECESSIVE)-LIKE 1"/>
    <property type="match status" value="1"/>
</dbReference>
<organism evidence="4 5">
    <name type="scientific">Mytilus edulis</name>
    <name type="common">Blue mussel</name>
    <dbReference type="NCBI Taxonomy" id="6550"/>
    <lineage>
        <taxon>Eukaryota</taxon>
        <taxon>Metazoa</taxon>
        <taxon>Spiralia</taxon>
        <taxon>Lophotrochozoa</taxon>
        <taxon>Mollusca</taxon>
        <taxon>Bivalvia</taxon>
        <taxon>Autobranchia</taxon>
        <taxon>Pteriomorphia</taxon>
        <taxon>Mytilida</taxon>
        <taxon>Mytiloidea</taxon>
        <taxon>Mytilidae</taxon>
        <taxon>Mytilinae</taxon>
        <taxon>Mytilus</taxon>
    </lineage>
</organism>
<feature type="compositionally biased region" description="Polar residues" evidence="2">
    <location>
        <begin position="1177"/>
        <end position="1186"/>
    </location>
</feature>
<accession>A0A8S3R236</accession>
<sequence length="1659" mass="180085">MLNIFIKLRFFSAVRSVLKVNTIAGSLNGGTKITIDGTGFATNQYDGGNSVFLTSETEVVECKVQKDGTTEVQILCVTEPAKEGYYFVKVNVDGEDIPPEFLCGGNPKHSSCRFRYTIYNTPTITEMQQSAPPGEVIEMRGKIMSAVYGSNVISTAITNSISDPILRVYAAFQLCELKMPNDVFYGITLDNDGLAQTGTLKCKMTGTFIGNSNASIIIDGPYGRTLPDLDLLRVSGNGDIYMIQTYAEVTGISPPLGSTEGGLRLTVTGKNFDTNVKVTIGDTMCEIEGEVTPSSFVCVTAKQSSSSAYFGNRGLIWERWNETTSTFANLESTIAGLDGSEPDYSTSHIDDFFFEDEGNSFVSRVKGFFVPPSSGEYTFHILGNGGARLYLTTNAVDTQDPASKVEVVTSSSNTAYYRNSANSYQLTKGIHYYIEAIHQVTSGSAKLQVAARFLNTELLNTQTGFAKQERVRLKFGSTVVKAVQTMTITGFSSMNQTNAVYQVQVTEQSGGFTDATYQLCIYGSCTEPLTTSADNTEVEASMNDLAFLETSESFTVTATPTNPQPGTLLTITFNSERGGLGGIQIMTTPGSIGETLAATGSQTTSGSPSGDFLAVLHTGLTVPSPLISPTASAQQVETALSIMYGTRCSKKLKNPEGKSRHYTFETSIPTGFGGLMTNKVEPFCGQKVVRNPGYLFRDMVAASKGLFLTTSVFLVCFAYRGNEIQSRIRLSYTYQNDMLEYIYTYYDVPVTFNTDEGWHLHCLDMKAALSQRQPAALKFYVKEIRVFKQGIVQEFFIDDVYIGRKAPVDDLDKVNEYRILPSKPNNALMKSVSVVSPSIGVYEITFTPHDCGYDFPALTPVTPLVTGGQVAVSRTTEASPPLTGTYNVEFNGETVSGIDYSLENELLADELETMPGIGNLGVKRSGDCANFQYDITFLSRPGDVPPLNIDGSDINGVGVVVTSQNIEDGGLWFGPIFGEFLRTFHVKPQVSVAVNDIPSLCDGDCTFEWSSARTPSLTANDPLSAGTISSVPGTAMGLNLPGSRPPLSYCGYMLPNTGTQPLPSWSQPPWPQSYPYGGFMPNQPGFWPYRDNFYGPPSGVATAPPLAPALPVAVSLTSAVAPSTTVPDSQASSSSHGTQVSDHASPLDGLQKLLLDFGESFKAEFSTLSSRMTLLENRVSSHQPSPAKSVECDEREDDELSVSPGSHERAFLTDEDVESSSSPKVSKTAPEPSSKSAQQPPTKETEDPPSLKDLRDKVYTLMRDEAHPFSLSSKPKKPSSTFEASCGISQDTVTSHNSFPESGHMTFALQFINEGIANSASEKVANNNISGFGMSSFFLIRAEFLENISSLSLLKDSLLKSPLSDKMFGLPLQRVQEELSKNPPPVKVSVQVTNGKRSVNATSSSNSTSASGGPPSSAKKRKNNYAKPQNKPNNSGKSSGILPNQIEGSDRLGHQLFSVPRLPYLLEKVRDNLSQDFVFLGEHFLTSVGLVLPPEEKFTKLCQKIHLFLTVQSVTARQFLQLLGLLNSLADVIPLGRLHIRPLQFYLHAVMDCSFTRMGSIDSNHSAFLFPLPSMVVSTGNVMRGLCLSPSSQSNIIHRCLHPSSWGAYLRLTISESGVQIFEEHINVLEMKAVLFALNHFKMSLKNQSVILANGQQQL</sequence>
<evidence type="ECO:0000256" key="2">
    <source>
        <dbReference type="SAM" id="MobiDB-lite"/>
    </source>
</evidence>
<dbReference type="InterPro" id="IPR014756">
    <property type="entry name" value="Ig_E-set"/>
</dbReference>
<feature type="compositionally biased region" description="Basic and acidic residues" evidence="2">
    <location>
        <begin position="1243"/>
        <end position="1252"/>
    </location>
</feature>
<evidence type="ECO:0000313" key="5">
    <source>
        <dbReference type="Proteomes" id="UP000683360"/>
    </source>
</evidence>
<dbReference type="InterPro" id="IPR011658">
    <property type="entry name" value="PA14_dom"/>
</dbReference>
<gene>
    <name evidence="4" type="ORF">MEDL_17729</name>
</gene>
<dbReference type="InterPro" id="IPR052387">
    <property type="entry name" value="Fibrocystin"/>
</dbReference>
<dbReference type="Proteomes" id="UP000683360">
    <property type="component" value="Unassembled WGS sequence"/>
</dbReference>
<dbReference type="PANTHER" id="PTHR46769:SF2">
    <property type="entry name" value="FIBROCYSTIN-L ISOFORM 2 PRECURSOR-RELATED"/>
    <property type="match status" value="1"/>
</dbReference>
<dbReference type="EMBL" id="CAJPWZ010000916">
    <property type="protein sequence ID" value="CAG2203197.1"/>
    <property type="molecule type" value="Genomic_DNA"/>
</dbReference>
<dbReference type="Pfam" id="PF01833">
    <property type="entry name" value="TIG"/>
    <property type="match status" value="2"/>
</dbReference>
<feature type="compositionally biased region" description="Polar residues" evidence="2">
    <location>
        <begin position="1123"/>
        <end position="1142"/>
    </location>
</feature>
<dbReference type="Pfam" id="PF07691">
    <property type="entry name" value="PA14"/>
    <property type="match status" value="1"/>
</dbReference>
<dbReference type="CDD" id="cd00603">
    <property type="entry name" value="IPT_PCSR"/>
    <property type="match status" value="1"/>
</dbReference>
<feature type="compositionally biased region" description="Polar residues" evidence="2">
    <location>
        <begin position="1219"/>
        <end position="1242"/>
    </location>
</feature>
<dbReference type="CDD" id="cd00102">
    <property type="entry name" value="IPT"/>
    <property type="match status" value="1"/>
</dbReference>
<feature type="region of interest" description="Disordered" evidence="2">
    <location>
        <begin position="1177"/>
        <end position="1252"/>
    </location>
</feature>
<evidence type="ECO:0000256" key="1">
    <source>
        <dbReference type="ARBA" id="ARBA00022729"/>
    </source>
</evidence>
<dbReference type="InterPro" id="IPR037524">
    <property type="entry name" value="PA14/GLEYA"/>
</dbReference>
<protein>
    <recommendedName>
        <fullName evidence="3">PA14 domain-containing protein</fullName>
    </recommendedName>
</protein>
<dbReference type="SUPFAM" id="SSF81296">
    <property type="entry name" value="E set domains"/>
    <property type="match status" value="1"/>
</dbReference>
<evidence type="ECO:0000259" key="3">
    <source>
        <dbReference type="PROSITE" id="PS51820"/>
    </source>
</evidence>
<name>A0A8S3R236_MYTED</name>
<keyword evidence="1" id="KW-0732">Signal</keyword>
<feature type="region of interest" description="Disordered" evidence="2">
    <location>
        <begin position="1379"/>
        <end position="1444"/>
    </location>
</feature>